<reference evidence="3" key="1">
    <citation type="submission" date="2015-10" db="EMBL/GenBank/DDBJ databases">
        <title>Description of Candidatus Tenderia electrophaga gen. nov, sp. nov., an Uncultivated Electroautotroph from a Biocathode Enrichment.</title>
        <authorList>
            <person name="Eddie B.J."/>
            <person name="Malanoski A.P."/>
            <person name="Wang Z."/>
            <person name="Hall R.J."/>
            <person name="Oh S.D."/>
            <person name="Heiner C."/>
            <person name="Lin B."/>
            <person name="Strycharz-Glaven S.M."/>
        </authorList>
    </citation>
    <scope>NUCLEOTIDE SEQUENCE [LARGE SCALE GENOMIC DNA]</scope>
    <source>
        <strain evidence="3">NRL1</strain>
    </source>
</reference>
<dbReference type="GO" id="GO:0005829">
    <property type="term" value="C:cytosol"/>
    <property type="evidence" value="ECO:0007669"/>
    <property type="project" value="TreeGrafter"/>
</dbReference>
<keyword evidence="4" id="KW-1185">Reference proteome</keyword>
<dbReference type="PANTHER" id="PTHR11138:SF5">
    <property type="entry name" value="METHIONYL-TRNA FORMYLTRANSFERASE, MITOCHONDRIAL"/>
    <property type="match status" value="1"/>
</dbReference>
<dbReference type="SUPFAM" id="SSF53328">
    <property type="entry name" value="Formyltransferase"/>
    <property type="match status" value="1"/>
</dbReference>
<dbReference type="InterPro" id="IPR005793">
    <property type="entry name" value="Formyl_trans_C"/>
</dbReference>
<dbReference type="Gene3D" id="3.40.50.12230">
    <property type="match status" value="1"/>
</dbReference>
<evidence type="ECO:0000259" key="1">
    <source>
        <dbReference type="Pfam" id="PF00551"/>
    </source>
</evidence>
<evidence type="ECO:0000313" key="3">
    <source>
        <dbReference type="EMBL" id="ALP52655.1"/>
    </source>
</evidence>
<dbReference type="PANTHER" id="PTHR11138">
    <property type="entry name" value="METHIONYL-TRNA FORMYLTRANSFERASE"/>
    <property type="match status" value="1"/>
</dbReference>
<feature type="domain" description="Formyl transferase C-terminal" evidence="2">
    <location>
        <begin position="204"/>
        <end position="284"/>
    </location>
</feature>
<proteinExistence type="predicted"/>
<keyword evidence="3" id="KW-0808">Transferase</keyword>
<dbReference type="Pfam" id="PF02911">
    <property type="entry name" value="Formyl_trans_C"/>
    <property type="match status" value="1"/>
</dbReference>
<dbReference type="CDD" id="cd08651">
    <property type="entry name" value="FMT_core_like_4"/>
    <property type="match status" value="1"/>
</dbReference>
<organism evidence="3 4">
    <name type="scientific">Candidatus Tenderia electrophaga</name>
    <dbReference type="NCBI Taxonomy" id="1748243"/>
    <lineage>
        <taxon>Bacteria</taxon>
        <taxon>Pseudomonadati</taxon>
        <taxon>Pseudomonadota</taxon>
        <taxon>Gammaproteobacteria</taxon>
        <taxon>Candidatus Tenderiales</taxon>
        <taxon>Candidatus Tenderiaceae</taxon>
        <taxon>Candidatus Tenderia</taxon>
    </lineage>
</organism>
<dbReference type="AlphaFoldDB" id="A0A0S2TC06"/>
<dbReference type="SUPFAM" id="SSF50486">
    <property type="entry name" value="FMT C-terminal domain-like"/>
    <property type="match status" value="1"/>
</dbReference>
<dbReference type="CDD" id="cd08702">
    <property type="entry name" value="Arna_FMT_C"/>
    <property type="match status" value="1"/>
</dbReference>
<evidence type="ECO:0000259" key="2">
    <source>
        <dbReference type="Pfam" id="PF02911"/>
    </source>
</evidence>
<evidence type="ECO:0000313" key="4">
    <source>
        <dbReference type="Proteomes" id="UP000055136"/>
    </source>
</evidence>
<gene>
    <name evidence="3" type="ORF">Tel_05555</name>
</gene>
<dbReference type="GO" id="GO:0004479">
    <property type="term" value="F:methionyl-tRNA formyltransferase activity"/>
    <property type="evidence" value="ECO:0007669"/>
    <property type="project" value="TreeGrafter"/>
</dbReference>
<dbReference type="KEGG" id="tee:Tel_05555"/>
<dbReference type="Proteomes" id="UP000055136">
    <property type="component" value="Chromosome"/>
</dbReference>
<dbReference type="STRING" id="1748243.Tel_05555"/>
<protein>
    <submittedName>
        <fullName evidence="3">Formyl transferase</fullName>
    </submittedName>
</protein>
<feature type="domain" description="Formyl transferase N-terminal" evidence="1">
    <location>
        <begin position="1"/>
        <end position="167"/>
    </location>
</feature>
<dbReference type="Pfam" id="PF00551">
    <property type="entry name" value="Formyl_trans_N"/>
    <property type="match status" value="1"/>
</dbReference>
<dbReference type="InterPro" id="IPR036477">
    <property type="entry name" value="Formyl_transf_N_sf"/>
</dbReference>
<sequence length="294" mass="32134">MRIAFIGCVEFSAAALTMLLDHPQAQVVGVVTRSQSNLNADFRDLSPLAERAGCPVFLSDGRDQDQMAAWLRERKPEVVYCLGWSKLLSADVLAVAPKGVVGYHPAALPYNRGRHPIIWALALGLEQTASTFFLMDESADSGDILSQQAVAIAAEDDAGSLYHKLIDTALPQLRQLTTALANGNAERIPQDPSQANYWRKRCAADGRIDWRMSAQGIHNLVRALARPYPGAHCDYAGREVKLWRVRPVATAAVNLEPGKVLQVNDGRLLVKCGAAAVEVIEHEFDPLPREGSYL</sequence>
<name>A0A0S2TC06_9GAMM</name>
<accession>A0A0S2TC06</accession>
<dbReference type="EMBL" id="CP013099">
    <property type="protein sequence ID" value="ALP52655.1"/>
    <property type="molecule type" value="Genomic_DNA"/>
</dbReference>
<dbReference type="InterPro" id="IPR002376">
    <property type="entry name" value="Formyl_transf_N"/>
</dbReference>
<dbReference type="InterPro" id="IPR011034">
    <property type="entry name" value="Formyl_transferase-like_C_sf"/>
</dbReference>